<dbReference type="InterPro" id="IPR058543">
    <property type="entry name" value="Beta-prop_RSE1/DDB1/CPSF1_2nd"/>
</dbReference>
<feature type="region of interest" description="Disordered" evidence="3">
    <location>
        <begin position="1637"/>
        <end position="1688"/>
    </location>
</feature>
<evidence type="ECO:0000259" key="4">
    <source>
        <dbReference type="Pfam" id="PF03178"/>
    </source>
</evidence>
<evidence type="ECO:0000256" key="3">
    <source>
        <dbReference type="SAM" id="MobiDB-lite"/>
    </source>
</evidence>
<dbReference type="Pfam" id="PF10433">
    <property type="entry name" value="Beta-prop_RSE1_1st"/>
    <property type="match status" value="1"/>
</dbReference>
<evidence type="ECO:0000313" key="8">
    <source>
        <dbReference type="Proteomes" id="UP000699462"/>
    </source>
</evidence>
<feature type="region of interest" description="Disordered" evidence="3">
    <location>
        <begin position="1123"/>
        <end position="1142"/>
    </location>
</feature>
<dbReference type="InterPro" id="IPR036322">
    <property type="entry name" value="WD40_repeat_dom_sf"/>
</dbReference>
<dbReference type="Proteomes" id="UP000699462">
    <property type="component" value="Unassembled WGS sequence"/>
</dbReference>
<organism evidence="7 8">
    <name type="scientific">Paragonimus westermani</name>
    <dbReference type="NCBI Taxonomy" id="34504"/>
    <lineage>
        <taxon>Eukaryota</taxon>
        <taxon>Metazoa</taxon>
        <taxon>Spiralia</taxon>
        <taxon>Lophotrochozoa</taxon>
        <taxon>Platyhelminthes</taxon>
        <taxon>Trematoda</taxon>
        <taxon>Digenea</taxon>
        <taxon>Plagiorchiida</taxon>
        <taxon>Troglotremata</taxon>
        <taxon>Troglotrematidae</taxon>
        <taxon>Paragonimus</taxon>
    </lineage>
</organism>
<accession>A0A8T0DPY8</accession>
<evidence type="ECO:0000256" key="1">
    <source>
        <dbReference type="ARBA" id="ARBA00004123"/>
    </source>
</evidence>
<dbReference type="InterPro" id="IPR018846">
    <property type="entry name" value="Beta-prop_RSE1/DDB1/CPSF1_1st"/>
</dbReference>
<evidence type="ECO:0000259" key="5">
    <source>
        <dbReference type="Pfam" id="PF10433"/>
    </source>
</evidence>
<dbReference type="GO" id="GO:0005634">
    <property type="term" value="C:nucleus"/>
    <property type="evidence" value="ECO:0007669"/>
    <property type="project" value="UniProtKB-SubCell"/>
</dbReference>
<feature type="domain" description="RSE1/DDB1/CPSF1 C-terminal" evidence="4">
    <location>
        <begin position="1401"/>
        <end position="1768"/>
    </location>
</feature>
<sequence length="1803" mass="199834">MAASHMFLDPTKPTTFSAVFKHVSPPTAIENCLFCHIVHPRLKNLVTTRGCFVDIYCLKEDDIDGVHLNWLSTTCVYENIIDIAPVRFIGDKLDSLLISFNEAKVAVMGFDSILYELKTLSLHNYEFENLKSGRSQFSRLPILRVDPLQRCAVLLVFDRHLAVMPFRRSETLATGDKYLSKPLSTAKGRQSWERRATAPLLATFTTCLSSSTGEKINNVLDMQFLHGFYEPTLLVLYEPIGTWAGRVSARRDTCCIVALSFNLQKRTNPVIWFQESLPYDCSCVYSVPQPIGGVLVIATNSIIYMKQTLPSCGLPLNCNAQITTNFPMRQEIPQCAPLTLDNCRALAVTDSQFFIATRTGKIYLLSLWVEQATQTVSNLLLHEVGCAVPPHCLTLLDAGYLFIGSRLCDSVLLRYTVSSMYVNSIGRVVDPEAASTFTPHGTVIPMLNGIAESIDVDHSGPLGSSTDDNFIVNGANCLPTQSLYAFDEVDVELYGESILNQPSHHREILTYTFQVVDRLVNFGPMGQLTAGEVPCLAPGNTDPTDEALTAAQAELHHVELIACIPRSFEGISDPREDLRAGGVLLLHTSVRPRGLTAFELPEYMSLWSLYGPPIVTPVVIKEEKPGATKATESQVADISAGEQMTNMSEGANDCVTSIPPSTFAPNSPTAQSAMAKVQTPDNSPTGLSAQVPDDEQHVSVEVDEIHESLKIELDVSASPVAEQITDTSSSLSQDQKHSYLLLTREDSTMILEVSHEIVELEVSGFNTTEMTVTAANLGDVYIQDLRCETTDPTQTVDNSMDCSPSPLSVASTGRTSAEVPTMTGQKLRAGHDYPYIIQVSPTSIRLLDGPKLIEYVQVTLEWRIHLASCADPYVLLCTEDDELFLIRLRSPQVIDAAQSASRVSYKKPSFLDLHALIETSNMDQPDLASTSTPFATTLHLEIYRPKVAQVSAPLCFCLYHDRAGQLSRWLRARQTVLDLNTPQMASEANTTPDTTPVPKKTAFFPEADAALFTQLNEKTIPEISSLDEEDIILYGELIELCKRERSGLSRQCFAPVESDDVEVEMAKWRQLGQNTPEHSRYFAFILFSNGVLEIYSLPEFTVLYEVRDFSDLPTMLVDHRGIPKPPSSSVNPNAPPAEEENIPPPVLEITVFPIGRDRSRPVLMARTSQEIAFFEALCPPPTEAHPFISGSWTEEGLRWRRLAIPCPLIAPRRVRTDPKIADVQSTLLSRTNMFRPFENIDGHRGVFVCGSSPMWLFGDDLGRIHVFHHSIDGIMGSFAPLNTIICPSGFVYFTYSNEMRLATLPPGYSFKEPLGMRWVPLPITPYFLQYHIESKTYAVVGTRPEPCSSVYHLNAEGNKEEEQLLRPPTCVLPTLDRYTLQIYAPSLLPSERCTWQPIPNASIEFETWEVVTCMITAQLASEQTFHGTKDYLALGTNLTYGEEIPVRGRIIILDLIDVVPEPGQPLTRHKLKTIYDGEQKGPVTAMTSCQGHLISAIGQKVYIWTLKNGDLVGVAFVDSELYIHSLLCVKNLVLAADVLKSIHLLRFQSDLRVLSVVSRDNIPREVYTSNFFVDGRRLGFAVSDEHGNVVIYSYDPLDSSSRSGRRLVRRADLRLPARATCSLRVANRLRHALLSVKPSSHTTQPVTSSATGVNTSESSEPMISAVTPSGGQKTALTTPMQTSAPPVDPERLKHSIYLGTQSGAVFLLGPLRDKMYSRLRITEKNLIHHFGPTCGMLPKSCWNYRSPLPELANPCGQVADADLLWRYLVIPHSQRLEIARKSGQSLEGIMDDIAELNATSLHF</sequence>
<name>A0A8T0DPY8_9TREM</name>
<comment type="caution">
    <text evidence="7">The sequence shown here is derived from an EMBL/GenBank/DDBJ whole genome shotgun (WGS) entry which is preliminary data.</text>
</comment>
<feature type="compositionally biased region" description="Polar residues" evidence="3">
    <location>
        <begin position="1637"/>
        <end position="1684"/>
    </location>
</feature>
<dbReference type="PANTHER" id="PTHR10644">
    <property type="entry name" value="DNA REPAIR/RNA PROCESSING CPSF FAMILY"/>
    <property type="match status" value="1"/>
</dbReference>
<dbReference type="Gene3D" id="2.130.10.10">
    <property type="entry name" value="YVTN repeat-like/Quinoprotein amine dehydrogenase"/>
    <property type="match status" value="3"/>
</dbReference>
<dbReference type="InterPro" id="IPR050358">
    <property type="entry name" value="RSE1/DDB1/CFT1"/>
</dbReference>
<dbReference type="Pfam" id="PF03178">
    <property type="entry name" value="CPSF_A"/>
    <property type="match status" value="1"/>
</dbReference>
<feature type="domain" description="RSE1/DDB1/CPSF1 first beta-propeller" evidence="5">
    <location>
        <begin position="29"/>
        <end position="419"/>
    </location>
</feature>
<feature type="compositionally biased region" description="Polar residues" evidence="3">
    <location>
        <begin position="679"/>
        <end position="688"/>
    </location>
</feature>
<protein>
    <recommendedName>
        <fullName evidence="9">Cleavage and polyadenylation specificity factor subunit 1</fullName>
    </recommendedName>
</protein>
<evidence type="ECO:0000313" key="7">
    <source>
        <dbReference type="EMBL" id="KAF8570015.1"/>
    </source>
</evidence>
<dbReference type="Pfam" id="PF23726">
    <property type="entry name" value="Beta-prop_RSE1_2nd"/>
    <property type="match status" value="2"/>
</dbReference>
<reference evidence="7 8" key="1">
    <citation type="submission" date="2019-07" db="EMBL/GenBank/DDBJ databases">
        <title>Annotation for the trematode Paragonimus westermani.</title>
        <authorList>
            <person name="Choi Y.-J."/>
        </authorList>
    </citation>
    <scope>NUCLEOTIDE SEQUENCE [LARGE SCALE GENOMIC DNA]</scope>
    <source>
        <strain evidence="7">180907_Pwestermani</strain>
    </source>
</reference>
<dbReference type="GO" id="GO:0003676">
    <property type="term" value="F:nucleic acid binding"/>
    <property type="evidence" value="ECO:0007669"/>
    <property type="project" value="InterPro"/>
</dbReference>
<feature type="domain" description="RSE1/DDB1/CPSF1 second beta-propeller" evidence="6">
    <location>
        <begin position="727"/>
        <end position="779"/>
    </location>
</feature>
<dbReference type="EMBL" id="JTDF01001445">
    <property type="protein sequence ID" value="KAF8570015.1"/>
    <property type="molecule type" value="Genomic_DNA"/>
</dbReference>
<dbReference type="InterPro" id="IPR015943">
    <property type="entry name" value="WD40/YVTN_repeat-like_dom_sf"/>
</dbReference>
<evidence type="ECO:0008006" key="9">
    <source>
        <dbReference type="Google" id="ProtNLM"/>
    </source>
</evidence>
<proteinExistence type="predicted"/>
<feature type="compositionally biased region" description="Polar residues" evidence="3">
    <location>
        <begin position="792"/>
        <end position="815"/>
    </location>
</feature>
<feature type="compositionally biased region" description="Polar residues" evidence="3">
    <location>
        <begin position="663"/>
        <end position="672"/>
    </location>
</feature>
<evidence type="ECO:0000259" key="6">
    <source>
        <dbReference type="Pfam" id="PF23726"/>
    </source>
</evidence>
<gene>
    <name evidence="7" type="ORF">P879_02364</name>
</gene>
<feature type="domain" description="RSE1/DDB1/CPSF1 second beta-propeller" evidence="6">
    <location>
        <begin position="834"/>
        <end position="1304"/>
    </location>
</feature>
<dbReference type="InterPro" id="IPR004871">
    <property type="entry name" value="RSE1/DDB1/CPSF1_C"/>
</dbReference>
<feature type="region of interest" description="Disordered" evidence="3">
    <location>
        <begin position="663"/>
        <end position="692"/>
    </location>
</feature>
<keyword evidence="2" id="KW-0539">Nucleus</keyword>
<dbReference type="SUPFAM" id="SSF50978">
    <property type="entry name" value="WD40 repeat-like"/>
    <property type="match status" value="1"/>
</dbReference>
<keyword evidence="8" id="KW-1185">Reference proteome</keyword>
<comment type="subcellular location">
    <subcellularLocation>
        <location evidence="1">Nucleus</location>
    </subcellularLocation>
</comment>
<feature type="region of interest" description="Disordered" evidence="3">
    <location>
        <begin position="792"/>
        <end position="816"/>
    </location>
</feature>
<evidence type="ECO:0000256" key="2">
    <source>
        <dbReference type="ARBA" id="ARBA00023242"/>
    </source>
</evidence>
<dbReference type="OrthoDB" id="6109at2759"/>